<feature type="binding site" evidence="10">
    <location>
        <position position="236"/>
    </location>
    <ligand>
        <name>Mn(2+)</name>
        <dbReference type="ChEBI" id="CHEBI:29035"/>
    </ligand>
</feature>
<evidence type="ECO:0000313" key="11">
    <source>
        <dbReference type="EMBL" id="GCD08744.1"/>
    </source>
</evidence>
<dbReference type="NCBIfam" id="TIGR00287">
    <property type="entry name" value="cas1"/>
    <property type="match status" value="1"/>
</dbReference>
<evidence type="ECO:0000256" key="10">
    <source>
        <dbReference type="HAMAP-Rule" id="MF_01470"/>
    </source>
</evidence>
<dbReference type="InterPro" id="IPR050646">
    <property type="entry name" value="Cas1"/>
</dbReference>
<dbReference type="Pfam" id="PF01867">
    <property type="entry name" value="Cas_Cas1"/>
    <property type="match status" value="1"/>
</dbReference>
<dbReference type="InterPro" id="IPR042206">
    <property type="entry name" value="CRISPR-assoc_Cas1_C"/>
</dbReference>
<evidence type="ECO:0000256" key="4">
    <source>
        <dbReference type="ARBA" id="ARBA00022801"/>
    </source>
</evidence>
<dbReference type="GO" id="GO:0016787">
    <property type="term" value="F:hydrolase activity"/>
    <property type="evidence" value="ECO:0007669"/>
    <property type="project" value="UniProtKB-KW"/>
</dbReference>
<evidence type="ECO:0000256" key="6">
    <source>
        <dbReference type="ARBA" id="ARBA00023118"/>
    </source>
</evidence>
<dbReference type="InterPro" id="IPR002729">
    <property type="entry name" value="CRISPR-assoc_Cas1"/>
</dbReference>
<name>A0A401UGW9_9CLOT</name>
<evidence type="ECO:0000256" key="2">
    <source>
        <dbReference type="ARBA" id="ARBA00022723"/>
    </source>
</evidence>
<protein>
    <recommendedName>
        <fullName evidence="10">CRISPR-associated endonuclease Cas1</fullName>
        <ecNumber evidence="10">3.1.-.-</ecNumber>
    </recommendedName>
</protein>
<organism evidence="11 12">
    <name type="scientific">Clostridium tagluense</name>
    <dbReference type="NCBI Taxonomy" id="360422"/>
    <lineage>
        <taxon>Bacteria</taxon>
        <taxon>Bacillati</taxon>
        <taxon>Bacillota</taxon>
        <taxon>Clostridia</taxon>
        <taxon>Eubacteriales</taxon>
        <taxon>Clostridiaceae</taxon>
        <taxon>Clostridium</taxon>
    </lineage>
</organism>
<feature type="binding site" evidence="10">
    <location>
        <position position="171"/>
    </location>
    <ligand>
        <name>Mn(2+)</name>
        <dbReference type="ChEBI" id="CHEBI:29035"/>
    </ligand>
</feature>
<sequence>MIDNTLVGDDELSTLYVTQQYTTLRKEDERLKLYKAKELLIDVPIFKIKQVVIFGQVTVTASTIRLFAENKITLCYLTEWGKFIARMEGDVSKNVIVRLKQYENHIDIDNGSVKFARVFVSGKIKNSRTTLMKSNRGEEKSEAFRGAIDELNRLEKRLEDQDNVDSIRGIEGRAAAVYFSVFSEMIKGDFTFETRNKRPPKDPINAMLSFGYVLLANEISSAVSSVGLDPNIGYLHRLRYGRPSLALDLMEEFRSLFVDRLVLSIVNNKILKEDDFETVLGEVKMSKKAIKKFLEAYEGKKYDEIYHPLFKYKTTYQQCFHMQARLFSKALMEEIEYVPFLIR</sequence>
<dbReference type="GO" id="GO:0004519">
    <property type="term" value="F:endonuclease activity"/>
    <property type="evidence" value="ECO:0007669"/>
    <property type="project" value="UniProtKB-UniRule"/>
</dbReference>
<comment type="subunit">
    <text evidence="9 10">Homodimer, forms a heterotetramer with a Cas2 homodimer.</text>
</comment>
<dbReference type="GO" id="GO:0046872">
    <property type="term" value="F:metal ion binding"/>
    <property type="evidence" value="ECO:0007669"/>
    <property type="project" value="UniProtKB-UniRule"/>
</dbReference>
<keyword evidence="7 10" id="KW-0238">DNA-binding</keyword>
<comment type="function">
    <text evidence="10">CRISPR (clustered regularly interspaced short palindromic repeat), is an adaptive immune system that provides protection against mobile genetic elements (viruses, transposable elements and conjugative plasmids). CRISPR clusters contain spacers, sequences complementary to antecedent mobile elements, and target invading nucleic acids. CRISPR clusters are transcribed and processed into CRISPR RNA (crRNA). Acts as a dsDNA endonuclease. Involved in the integration of spacer DNA into the CRISPR cassette.</text>
</comment>
<evidence type="ECO:0000256" key="7">
    <source>
        <dbReference type="ARBA" id="ARBA00023125"/>
    </source>
</evidence>
<feature type="binding site" evidence="10">
    <location>
        <position position="251"/>
    </location>
    <ligand>
        <name>Mn(2+)</name>
        <dbReference type="ChEBI" id="CHEBI:29035"/>
    </ligand>
</feature>
<dbReference type="HAMAP" id="MF_01470">
    <property type="entry name" value="Cas1"/>
    <property type="match status" value="1"/>
</dbReference>
<comment type="cofactor">
    <cofactor evidence="10">
        <name>Mg(2+)</name>
        <dbReference type="ChEBI" id="CHEBI:18420"/>
    </cofactor>
    <cofactor evidence="10">
        <name>Mn(2+)</name>
        <dbReference type="ChEBI" id="CHEBI:29035"/>
    </cofactor>
</comment>
<dbReference type="OrthoDB" id="9803119at2"/>
<reference evidence="11 12" key="1">
    <citation type="submission" date="2018-11" db="EMBL/GenBank/DDBJ databases">
        <title>Genome sequencing and assembly of Clostridium tagluense strain A121.</title>
        <authorList>
            <person name="Murakami T."/>
            <person name="Segawa T."/>
            <person name="Shcherbakova V.A."/>
            <person name="Mori H."/>
            <person name="Yoshimura Y."/>
        </authorList>
    </citation>
    <scope>NUCLEOTIDE SEQUENCE [LARGE SCALE GENOMIC DNA]</scope>
    <source>
        <strain evidence="11 12">A121</strain>
    </source>
</reference>
<keyword evidence="4 10" id="KW-0378">Hydrolase</keyword>
<proteinExistence type="inferred from homology"/>
<dbReference type="GO" id="GO:0043571">
    <property type="term" value="P:maintenance of CRISPR repeat elements"/>
    <property type="evidence" value="ECO:0007669"/>
    <property type="project" value="UniProtKB-UniRule"/>
</dbReference>
<evidence type="ECO:0000256" key="9">
    <source>
        <dbReference type="ARBA" id="ARBA00038592"/>
    </source>
</evidence>
<keyword evidence="3 10" id="KW-0255">Endonuclease</keyword>
<evidence type="ECO:0000313" key="12">
    <source>
        <dbReference type="Proteomes" id="UP000287872"/>
    </source>
</evidence>
<evidence type="ECO:0000256" key="8">
    <source>
        <dbReference type="ARBA" id="ARBA00023211"/>
    </source>
</evidence>
<comment type="similarity">
    <text evidence="10">Belongs to the CRISPR-associated endonuclease Cas1 family.</text>
</comment>
<dbReference type="InterPro" id="IPR042211">
    <property type="entry name" value="CRISPR-assoc_Cas1_N"/>
</dbReference>
<evidence type="ECO:0000256" key="3">
    <source>
        <dbReference type="ARBA" id="ARBA00022759"/>
    </source>
</evidence>
<dbReference type="Gene3D" id="3.100.10.20">
    <property type="entry name" value="CRISPR-associated endonuclease Cas1, N-terminal domain"/>
    <property type="match status" value="1"/>
</dbReference>
<evidence type="ECO:0000256" key="1">
    <source>
        <dbReference type="ARBA" id="ARBA00022722"/>
    </source>
</evidence>
<dbReference type="GO" id="GO:0051607">
    <property type="term" value="P:defense response to virus"/>
    <property type="evidence" value="ECO:0007669"/>
    <property type="project" value="UniProtKB-UniRule"/>
</dbReference>
<comment type="caution">
    <text evidence="11">The sequence shown here is derived from an EMBL/GenBank/DDBJ whole genome shotgun (WGS) entry which is preliminary data.</text>
</comment>
<keyword evidence="8 10" id="KW-0464">Manganese</keyword>
<keyword evidence="1 10" id="KW-0540">Nuclease</keyword>
<dbReference type="Gene3D" id="1.20.120.920">
    <property type="entry name" value="CRISPR-associated endonuclease Cas1, C-terminal domain"/>
    <property type="match status" value="1"/>
</dbReference>
<dbReference type="Proteomes" id="UP000287872">
    <property type="component" value="Unassembled WGS sequence"/>
</dbReference>
<dbReference type="EC" id="3.1.-.-" evidence="10"/>
<keyword evidence="2 10" id="KW-0479">Metal-binding</keyword>
<dbReference type="EMBL" id="BHYK01000002">
    <property type="protein sequence ID" value="GCD08744.1"/>
    <property type="molecule type" value="Genomic_DNA"/>
</dbReference>
<keyword evidence="6 10" id="KW-0051">Antiviral defense</keyword>
<dbReference type="PANTHER" id="PTHR34353">
    <property type="entry name" value="CRISPR-ASSOCIATED ENDONUCLEASE CAS1 1"/>
    <property type="match status" value="1"/>
</dbReference>
<dbReference type="AlphaFoldDB" id="A0A401UGW9"/>
<accession>A0A401UGW9</accession>
<evidence type="ECO:0000256" key="5">
    <source>
        <dbReference type="ARBA" id="ARBA00022842"/>
    </source>
</evidence>
<keyword evidence="5 10" id="KW-0460">Magnesium</keyword>
<gene>
    <name evidence="10 11" type="primary">cas1</name>
    <name evidence="11" type="ORF">Ctaglu_03670</name>
</gene>
<keyword evidence="12" id="KW-1185">Reference proteome</keyword>
<dbReference type="GO" id="GO:0003677">
    <property type="term" value="F:DNA binding"/>
    <property type="evidence" value="ECO:0007669"/>
    <property type="project" value="UniProtKB-KW"/>
</dbReference>
<dbReference type="PANTHER" id="PTHR34353:SF2">
    <property type="entry name" value="CRISPR-ASSOCIATED ENDONUCLEASE CAS1 1"/>
    <property type="match status" value="1"/>
</dbReference>
<dbReference type="RefSeq" id="WP_124997498.1">
    <property type="nucleotide sequence ID" value="NZ_BHYK01000002.1"/>
</dbReference>